<protein>
    <submittedName>
        <fullName evidence="3">GDSL-type esterase/lipase family protein</fullName>
    </submittedName>
</protein>
<keyword evidence="1" id="KW-0732">Signal</keyword>
<feature type="signal peptide" evidence="1">
    <location>
        <begin position="1"/>
        <end position="22"/>
    </location>
</feature>
<name>A0AAJ5WTH1_9BACT</name>
<gene>
    <name evidence="3" type="ORF">P0Y53_06135</name>
</gene>
<dbReference type="PROSITE" id="PS51257">
    <property type="entry name" value="PROKAR_LIPOPROTEIN"/>
    <property type="match status" value="1"/>
</dbReference>
<dbReference type="InterPro" id="IPR013830">
    <property type="entry name" value="SGNH_hydro"/>
</dbReference>
<sequence>MKILQCIPVLLLLLACTLRINAQEPPFAKDIAAFKQKDSAAFPPKKAILFVGSSSFTYWKDVQDYFPGHVIINRGFGGSSLPDVIRYADDIIFPYQPKQILIYCGENDLAASDTVTGATVFNRFVELYQLIRAKLPRVPVAYVAMKPSPSREKNKVQREEGNRLIKEYLKGQKRTSFIDVQPRMLKEDGHPDESLFIQDMLHMNPKGYAIWKEIIEPYLVK</sequence>
<dbReference type="InterPro" id="IPR036514">
    <property type="entry name" value="SGNH_hydro_sf"/>
</dbReference>
<evidence type="ECO:0000313" key="4">
    <source>
        <dbReference type="Proteomes" id="UP001220610"/>
    </source>
</evidence>
<evidence type="ECO:0000313" key="3">
    <source>
        <dbReference type="EMBL" id="WEK37074.1"/>
    </source>
</evidence>
<dbReference type="Proteomes" id="UP001220610">
    <property type="component" value="Chromosome"/>
</dbReference>
<dbReference type="Pfam" id="PF13472">
    <property type="entry name" value="Lipase_GDSL_2"/>
    <property type="match status" value="1"/>
</dbReference>
<accession>A0AAJ5WTH1</accession>
<reference evidence="3" key="1">
    <citation type="submission" date="2023-03" db="EMBL/GenBank/DDBJ databases">
        <title>Andean soil-derived lignocellulolytic bacterial consortium as a source of novel taxa and putative plastic-active enzymes.</title>
        <authorList>
            <person name="Diaz-Garcia L."/>
            <person name="Chuvochina M."/>
            <person name="Feuerriegel G."/>
            <person name="Bunk B."/>
            <person name="Sproer C."/>
            <person name="Streit W.R."/>
            <person name="Rodriguez L.M."/>
            <person name="Overmann J."/>
            <person name="Jimenez D.J."/>
        </authorList>
    </citation>
    <scope>NUCLEOTIDE SEQUENCE</scope>
    <source>
        <strain evidence="3">MAG 7</strain>
    </source>
</reference>
<dbReference type="SUPFAM" id="SSF52266">
    <property type="entry name" value="SGNH hydrolase"/>
    <property type="match status" value="1"/>
</dbReference>
<dbReference type="Gene3D" id="3.40.50.1110">
    <property type="entry name" value="SGNH hydrolase"/>
    <property type="match status" value="1"/>
</dbReference>
<evidence type="ECO:0000256" key="1">
    <source>
        <dbReference type="SAM" id="SignalP"/>
    </source>
</evidence>
<proteinExistence type="predicted"/>
<evidence type="ECO:0000259" key="2">
    <source>
        <dbReference type="Pfam" id="PF13472"/>
    </source>
</evidence>
<organism evidence="3 4">
    <name type="scientific">Candidatus Pseudobacter hemicellulosilyticus</name>
    <dbReference type="NCBI Taxonomy" id="3121375"/>
    <lineage>
        <taxon>Bacteria</taxon>
        <taxon>Pseudomonadati</taxon>
        <taxon>Bacteroidota</taxon>
        <taxon>Chitinophagia</taxon>
        <taxon>Chitinophagales</taxon>
        <taxon>Chitinophagaceae</taxon>
        <taxon>Pseudobacter</taxon>
    </lineage>
</organism>
<feature type="domain" description="SGNH hydrolase-type esterase" evidence="2">
    <location>
        <begin position="60"/>
        <end position="210"/>
    </location>
</feature>
<dbReference type="AlphaFoldDB" id="A0AAJ5WTH1"/>
<dbReference type="GO" id="GO:0016788">
    <property type="term" value="F:hydrolase activity, acting on ester bonds"/>
    <property type="evidence" value="ECO:0007669"/>
    <property type="project" value="UniProtKB-ARBA"/>
</dbReference>
<feature type="chain" id="PRO_5042510428" evidence="1">
    <location>
        <begin position="23"/>
        <end position="221"/>
    </location>
</feature>
<dbReference type="EMBL" id="CP119311">
    <property type="protein sequence ID" value="WEK37074.1"/>
    <property type="molecule type" value="Genomic_DNA"/>
</dbReference>